<dbReference type="EMBL" id="RWGY01000009">
    <property type="protein sequence ID" value="TVU35785.1"/>
    <property type="molecule type" value="Genomic_DNA"/>
</dbReference>
<dbReference type="Proteomes" id="UP000324897">
    <property type="component" value="Unassembled WGS sequence"/>
</dbReference>
<feature type="region of interest" description="Disordered" evidence="1">
    <location>
        <begin position="1"/>
        <end position="42"/>
    </location>
</feature>
<feature type="compositionally biased region" description="Polar residues" evidence="1">
    <location>
        <begin position="157"/>
        <end position="174"/>
    </location>
</feature>
<dbReference type="OrthoDB" id="30195at2759"/>
<evidence type="ECO:0000256" key="1">
    <source>
        <dbReference type="SAM" id="MobiDB-lite"/>
    </source>
</evidence>
<reference evidence="2 3" key="1">
    <citation type="journal article" date="2019" name="Sci. Rep.">
        <title>A high-quality genome of Eragrostis curvula grass provides insights into Poaceae evolution and supports new strategies to enhance forage quality.</title>
        <authorList>
            <person name="Carballo J."/>
            <person name="Santos B.A.C.M."/>
            <person name="Zappacosta D."/>
            <person name="Garbus I."/>
            <person name="Selva J.P."/>
            <person name="Gallo C.A."/>
            <person name="Diaz A."/>
            <person name="Albertini E."/>
            <person name="Caccamo M."/>
            <person name="Echenique V."/>
        </authorList>
    </citation>
    <scope>NUCLEOTIDE SEQUENCE [LARGE SCALE GENOMIC DNA]</scope>
    <source>
        <strain evidence="3">cv. Victoria</strain>
        <tissue evidence="2">Leaf</tissue>
    </source>
</reference>
<sequence>MGDDEAHHFGSQPAQRPVLRRRRLSPFLPSPSRICPAGRPHTATPAPLRCLRSCRAHATTVTPPAPSRAPDFHLIGEMKKAMRSRDALVNSKVYGELVLQENTNATHQGREKKKERAKKRTSSALDSINVSATVNEGNSEYNLDELTMEERLATLTSFNQGSERTDAQGQSLGRNDNHEQSLSMAPPSVDSVHILPRQALRDDDNISLLNCL</sequence>
<feature type="region of interest" description="Disordered" evidence="1">
    <location>
        <begin position="104"/>
        <end position="123"/>
    </location>
</feature>
<evidence type="ECO:0000313" key="2">
    <source>
        <dbReference type="EMBL" id="TVU35785.1"/>
    </source>
</evidence>
<dbReference type="AlphaFoldDB" id="A0A5J9VJS6"/>
<protein>
    <submittedName>
        <fullName evidence="2">Uncharacterized protein</fullName>
    </submittedName>
</protein>
<feature type="non-terminal residue" evidence="2">
    <location>
        <position position="1"/>
    </location>
</feature>
<name>A0A5J9VJS6_9POAL</name>
<organism evidence="2 3">
    <name type="scientific">Eragrostis curvula</name>
    <name type="common">weeping love grass</name>
    <dbReference type="NCBI Taxonomy" id="38414"/>
    <lineage>
        <taxon>Eukaryota</taxon>
        <taxon>Viridiplantae</taxon>
        <taxon>Streptophyta</taxon>
        <taxon>Embryophyta</taxon>
        <taxon>Tracheophyta</taxon>
        <taxon>Spermatophyta</taxon>
        <taxon>Magnoliopsida</taxon>
        <taxon>Liliopsida</taxon>
        <taxon>Poales</taxon>
        <taxon>Poaceae</taxon>
        <taxon>PACMAD clade</taxon>
        <taxon>Chloridoideae</taxon>
        <taxon>Eragrostideae</taxon>
        <taxon>Eragrostidinae</taxon>
        <taxon>Eragrostis</taxon>
    </lineage>
</organism>
<comment type="caution">
    <text evidence="2">The sequence shown here is derived from an EMBL/GenBank/DDBJ whole genome shotgun (WGS) entry which is preliminary data.</text>
</comment>
<dbReference type="Gramene" id="TVU35785">
    <property type="protein sequence ID" value="TVU35785"/>
    <property type="gene ID" value="EJB05_17688"/>
</dbReference>
<accession>A0A5J9VJS6</accession>
<feature type="region of interest" description="Disordered" evidence="1">
    <location>
        <begin position="157"/>
        <end position="190"/>
    </location>
</feature>
<keyword evidence="3" id="KW-1185">Reference proteome</keyword>
<gene>
    <name evidence="2" type="ORF">EJB05_17688</name>
</gene>
<proteinExistence type="predicted"/>
<evidence type="ECO:0000313" key="3">
    <source>
        <dbReference type="Proteomes" id="UP000324897"/>
    </source>
</evidence>